<keyword evidence="8" id="KW-1185">Reference proteome</keyword>
<keyword evidence="4" id="KW-0233">DNA recombination</keyword>
<dbReference type="PANTHER" id="PTHR35004:SF7">
    <property type="entry name" value="INTEGRASE PROTEIN"/>
    <property type="match status" value="1"/>
</dbReference>
<dbReference type="Proteomes" id="UP000596387">
    <property type="component" value="Chromosome"/>
</dbReference>
<sequence>MDILSVIRGWALRDKLPIREISRRTGLSRNTIRRYLRAGIVEPKFKAPSRPSKLDPYAEKLSGWLLSEQRKSRKERRTAKQMHADLVQLGFDGSYERVSAFVRAWKSDRQRAQNTTDRGTFVPLVFKPGEAFQFDWSEDYAIIGGERTKLQVAHIKLSHSRAFLVRAYLLQTHEMLFDAHWHAFRVFEGVPGRGIYDNMRTAVDRVGVGKKRDVNARFMAMTSHYVFEPGFCNPAAGWEKGQVEKNVRDARSRMWQVMPTFSDLDALNRWLEERCKALWAETTHGALPGSIADVWEAEKSSLMPLPTAFDGYVEQRKRVSPTCLITFDRNCYSVPASFANQPVSLHIYPERLVIVAEGHVVCEHQRIIERSHRQPGRVIYDWHHYLAVVQRKPGALRNGAPFIEMPEAFRQLQDKLLRKPGGDREMVEILSLVLHHDEQVVLCAVNMALQAGVPTKTHVLNLLHRLVDGTPTDQPDVTPPSRLVLTKEPEANVARYDGLRTSGGKRHAS</sequence>
<name>A0ABX7FD87_9RHOB</name>
<keyword evidence="2" id="KW-0815">Transposition</keyword>
<dbReference type="RefSeq" id="WP_251374254.1">
    <property type="nucleotide sequence ID" value="NZ_CP047166.1"/>
</dbReference>
<accession>A0ABX7FD87</accession>
<organism evidence="7 8">
    <name type="scientific">Ponticoccus alexandrii</name>
    <dbReference type="NCBI Taxonomy" id="1943633"/>
    <lineage>
        <taxon>Bacteria</taxon>
        <taxon>Pseudomonadati</taxon>
        <taxon>Pseudomonadota</taxon>
        <taxon>Alphaproteobacteria</taxon>
        <taxon>Rhodobacterales</taxon>
        <taxon>Roseobacteraceae</taxon>
        <taxon>Ponticoccus</taxon>
    </lineage>
</organism>
<reference evidence="7 8" key="1">
    <citation type="submission" date="2019-12" db="EMBL/GenBank/DDBJ databases">
        <title>Complete Genome Sequence of a Quorum-Sensing Bacterium,Rhodobacteraceae bacterium C31, Isolated from a marine microalgae symbiotic bacteria.</title>
        <authorList>
            <person name="Zhang Y."/>
        </authorList>
    </citation>
    <scope>NUCLEOTIDE SEQUENCE [LARGE SCALE GENOMIC DNA]</scope>
    <source>
        <strain evidence="7 8">C31</strain>
    </source>
</reference>
<evidence type="ECO:0000313" key="8">
    <source>
        <dbReference type="Proteomes" id="UP000596387"/>
    </source>
</evidence>
<dbReference type="InterPro" id="IPR017894">
    <property type="entry name" value="HTH_IS21_transposase_type"/>
</dbReference>
<dbReference type="PANTHER" id="PTHR35004">
    <property type="entry name" value="TRANSPOSASE RV3428C-RELATED"/>
    <property type="match status" value="1"/>
</dbReference>
<keyword evidence="3" id="KW-0238">DNA-binding</keyword>
<dbReference type="EMBL" id="CP047166">
    <property type="protein sequence ID" value="QRF68449.1"/>
    <property type="molecule type" value="Genomic_DNA"/>
</dbReference>
<protein>
    <submittedName>
        <fullName evidence="7">IS21 family transposase</fullName>
    </submittedName>
</protein>
<gene>
    <name evidence="6" type="ORF">GQA70_05595</name>
    <name evidence="7" type="ORF">GQA70_09740</name>
</gene>
<dbReference type="EMBL" id="CP047166">
    <property type="protein sequence ID" value="QRF68396.1"/>
    <property type="molecule type" value="Genomic_DNA"/>
</dbReference>
<evidence type="ECO:0000313" key="6">
    <source>
        <dbReference type="EMBL" id="QRF68396.1"/>
    </source>
</evidence>
<proteinExistence type="inferred from homology"/>
<feature type="domain" description="HTH IS21-type" evidence="5">
    <location>
        <begin position="3"/>
        <end position="65"/>
    </location>
</feature>
<dbReference type="InterPro" id="IPR054353">
    <property type="entry name" value="IstA-like_C"/>
</dbReference>
<comment type="similarity">
    <text evidence="1">Belongs to the transposase IS21/IS408/IS1162 family.</text>
</comment>
<evidence type="ECO:0000313" key="7">
    <source>
        <dbReference type="EMBL" id="QRF68449.1"/>
    </source>
</evidence>
<evidence type="ECO:0000259" key="5">
    <source>
        <dbReference type="PROSITE" id="PS50531"/>
    </source>
</evidence>
<evidence type="ECO:0000256" key="3">
    <source>
        <dbReference type="ARBA" id="ARBA00023125"/>
    </source>
</evidence>
<dbReference type="Pfam" id="PF22483">
    <property type="entry name" value="Mu-transpos_C_2"/>
    <property type="match status" value="1"/>
</dbReference>
<dbReference type="PROSITE" id="PS50531">
    <property type="entry name" value="HTH_IS21"/>
    <property type="match status" value="1"/>
</dbReference>
<dbReference type="NCBIfam" id="NF033546">
    <property type="entry name" value="transpos_IS21"/>
    <property type="match status" value="1"/>
</dbReference>
<evidence type="ECO:0000256" key="2">
    <source>
        <dbReference type="ARBA" id="ARBA00022578"/>
    </source>
</evidence>
<evidence type="ECO:0000256" key="1">
    <source>
        <dbReference type="ARBA" id="ARBA00009277"/>
    </source>
</evidence>
<evidence type="ECO:0000256" key="4">
    <source>
        <dbReference type="ARBA" id="ARBA00023172"/>
    </source>
</evidence>